<keyword evidence="3" id="KW-1185">Reference proteome</keyword>
<organism evidence="4">
    <name type="scientific">Haemonchus placei</name>
    <name type="common">Barber's pole worm</name>
    <dbReference type="NCBI Taxonomy" id="6290"/>
    <lineage>
        <taxon>Eukaryota</taxon>
        <taxon>Metazoa</taxon>
        <taxon>Ecdysozoa</taxon>
        <taxon>Nematoda</taxon>
        <taxon>Chromadorea</taxon>
        <taxon>Rhabditida</taxon>
        <taxon>Rhabditina</taxon>
        <taxon>Rhabditomorpha</taxon>
        <taxon>Strongyloidea</taxon>
        <taxon>Trichostrongylidae</taxon>
        <taxon>Haemonchus</taxon>
    </lineage>
</organism>
<dbReference type="Proteomes" id="UP000268014">
    <property type="component" value="Unassembled WGS sequence"/>
</dbReference>
<reference evidence="2 3" key="2">
    <citation type="submission" date="2018-11" db="EMBL/GenBank/DDBJ databases">
        <authorList>
            <consortium name="Pathogen Informatics"/>
        </authorList>
    </citation>
    <scope>NUCLEOTIDE SEQUENCE [LARGE SCALE GENOMIC DNA]</scope>
    <source>
        <strain evidence="2 3">MHpl1</strain>
    </source>
</reference>
<feature type="compositionally biased region" description="Basic and acidic residues" evidence="1">
    <location>
        <begin position="77"/>
        <end position="102"/>
    </location>
</feature>
<accession>A0A0N4X186</accession>
<evidence type="ECO:0000313" key="3">
    <source>
        <dbReference type="Proteomes" id="UP000268014"/>
    </source>
</evidence>
<evidence type="ECO:0000256" key="1">
    <source>
        <dbReference type="SAM" id="MobiDB-lite"/>
    </source>
</evidence>
<gene>
    <name evidence="2" type="ORF">HPLM_LOCUS18062</name>
</gene>
<dbReference type="AlphaFoldDB" id="A0A0N4X186"/>
<dbReference type="WBParaSite" id="HPLM_0001807001-mRNA-1">
    <property type="protein sequence ID" value="HPLM_0001807001-mRNA-1"/>
    <property type="gene ID" value="HPLM_0001807001"/>
</dbReference>
<feature type="compositionally biased region" description="Acidic residues" evidence="1">
    <location>
        <begin position="9"/>
        <end position="24"/>
    </location>
</feature>
<sequence length="137" mass="15485">MEQLHDSDEGLQIEDDLVNIDEDAQVGNESSIETSLEEPGDYNQDGAEARNAAERNDPEGEHDIWHEEQGDDDADDVEVRIEKERINLEKEHEIRPQEHGDVSEEEDPEVCNDAQAAGVQPIHQARDEVAELLLHLQ</sequence>
<feature type="compositionally biased region" description="Basic and acidic residues" evidence="1">
    <location>
        <begin position="47"/>
        <end position="68"/>
    </location>
</feature>
<feature type="region of interest" description="Disordered" evidence="1">
    <location>
        <begin position="1"/>
        <end position="109"/>
    </location>
</feature>
<evidence type="ECO:0000313" key="2">
    <source>
        <dbReference type="EMBL" id="VDO68701.1"/>
    </source>
</evidence>
<proteinExistence type="predicted"/>
<protein>
    <submittedName>
        <fullName evidence="2 4">Uncharacterized protein</fullName>
    </submittedName>
</protein>
<dbReference type="EMBL" id="UZAF01020312">
    <property type="protein sequence ID" value="VDO68701.1"/>
    <property type="molecule type" value="Genomic_DNA"/>
</dbReference>
<dbReference type="OMA" id="DIWHEEQ"/>
<dbReference type="OrthoDB" id="10477350at2759"/>
<evidence type="ECO:0000313" key="4">
    <source>
        <dbReference type="WBParaSite" id="HPLM_0001807001-mRNA-1"/>
    </source>
</evidence>
<reference evidence="4" key="1">
    <citation type="submission" date="2017-02" db="UniProtKB">
        <authorList>
            <consortium name="WormBaseParasite"/>
        </authorList>
    </citation>
    <scope>IDENTIFICATION</scope>
</reference>
<name>A0A0N4X186_HAEPC</name>